<feature type="transmembrane region" description="Helical" evidence="1">
    <location>
        <begin position="339"/>
        <end position="359"/>
    </location>
</feature>
<dbReference type="RefSeq" id="WP_157069053.1">
    <property type="nucleotide sequence ID" value="NZ_CP011125.1"/>
</dbReference>
<dbReference type="EMBL" id="CP011125">
    <property type="protein sequence ID" value="AKF05895.1"/>
    <property type="molecule type" value="Genomic_DNA"/>
</dbReference>
<accession>A0A0F6YJ76</accession>
<dbReference type="STRING" id="927083.DB32_003044"/>
<reference evidence="2 3" key="1">
    <citation type="submission" date="2015-03" db="EMBL/GenBank/DDBJ databases">
        <title>Genome assembly of Sandaracinus amylolyticus DSM 53668.</title>
        <authorList>
            <person name="Sharma G."/>
            <person name="Subramanian S."/>
        </authorList>
    </citation>
    <scope>NUCLEOTIDE SEQUENCE [LARGE SCALE GENOMIC DNA]</scope>
    <source>
        <strain evidence="2 3">DSM 53668</strain>
    </source>
</reference>
<keyword evidence="3" id="KW-1185">Reference proteome</keyword>
<feature type="transmembrane region" description="Helical" evidence="1">
    <location>
        <begin position="237"/>
        <end position="255"/>
    </location>
</feature>
<feature type="transmembrane region" description="Helical" evidence="1">
    <location>
        <begin position="474"/>
        <end position="493"/>
    </location>
</feature>
<feature type="transmembrane region" description="Helical" evidence="1">
    <location>
        <begin position="448"/>
        <end position="467"/>
    </location>
</feature>
<feature type="transmembrane region" description="Helical" evidence="1">
    <location>
        <begin position="284"/>
        <end position="302"/>
    </location>
</feature>
<proteinExistence type="predicted"/>
<dbReference type="AlphaFoldDB" id="A0A0F6YJ76"/>
<evidence type="ECO:0008006" key="4">
    <source>
        <dbReference type="Google" id="ProtNLM"/>
    </source>
</evidence>
<keyword evidence="1" id="KW-0472">Membrane</keyword>
<sequence length="496" mass="52727">MNAVPTHETRPERRARAAWALRALLVVVATGASIAAWVYGLPAALDLRNWFYPVRWRELDASPLAFVLGALVPLLLVIVWRAARARRHVVALALLVGTSLAAQTASLLLVGPELETALERFEGGHGDFLRAAHAARERRLRDLLAAYPEEAEAGTFSNFGKSKPPGTFALYAWIEREGRTGPARTLLAPLRRLADRRPRLRTHPEAVAAAIVAFPVITSLVVIPIVLLGWALSGRSAPGYAAAVLWATCPAVLVVTHHADGSWYALLATTACALAALGGRTRRAWISGCGGLVLALGIWSSYGLLPVLALALGAQGAAVLAVTRSGARLALIRAVARQAIAFVLGLATGIAALVEGGVFPQPLEGYRTAMRYHTLWKMEYVGGVWGLTGGLELWMWVGFPLLALMLVAIATSARDLRSRSSRVVAALGAAFVAVHVVVMLVAGSNESARLWLFQVPIVAAIAGLGLARVRGGSSLLALAVLAQLALVPITRAWQPW</sequence>
<evidence type="ECO:0000313" key="2">
    <source>
        <dbReference type="EMBL" id="AKF05895.1"/>
    </source>
</evidence>
<evidence type="ECO:0000313" key="3">
    <source>
        <dbReference type="Proteomes" id="UP000034883"/>
    </source>
</evidence>
<keyword evidence="1" id="KW-0812">Transmembrane</keyword>
<feature type="transmembrane region" description="Helical" evidence="1">
    <location>
        <begin position="20"/>
        <end position="41"/>
    </location>
</feature>
<evidence type="ECO:0000256" key="1">
    <source>
        <dbReference type="SAM" id="Phobius"/>
    </source>
</evidence>
<protein>
    <recommendedName>
        <fullName evidence="4">Glycosyltransferase RgtA/B/C/D-like domain-containing protein</fullName>
    </recommendedName>
</protein>
<feature type="transmembrane region" description="Helical" evidence="1">
    <location>
        <begin position="206"/>
        <end position="230"/>
    </location>
</feature>
<dbReference type="Proteomes" id="UP000034883">
    <property type="component" value="Chromosome"/>
</dbReference>
<feature type="transmembrane region" description="Helical" evidence="1">
    <location>
        <begin position="423"/>
        <end position="442"/>
    </location>
</feature>
<gene>
    <name evidence="2" type="ORF">DB32_003044</name>
</gene>
<name>A0A0F6YJ76_9BACT</name>
<dbReference type="KEGG" id="samy:DB32_003044"/>
<feature type="transmembrane region" description="Helical" evidence="1">
    <location>
        <begin position="393"/>
        <end position="411"/>
    </location>
</feature>
<feature type="transmembrane region" description="Helical" evidence="1">
    <location>
        <begin position="261"/>
        <end position="277"/>
    </location>
</feature>
<feature type="transmembrane region" description="Helical" evidence="1">
    <location>
        <begin position="61"/>
        <end position="82"/>
    </location>
</feature>
<organism evidence="2 3">
    <name type="scientific">Sandaracinus amylolyticus</name>
    <dbReference type="NCBI Taxonomy" id="927083"/>
    <lineage>
        <taxon>Bacteria</taxon>
        <taxon>Pseudomonadati</taxon>
        <taxon>Myxococcota</taxon>
        <taxon>Polyangia</taxon>
        <taxon>Polyangiales</taxon>
        <taxon>Sandaracinaceae</taxon>
        <taxon>Sandaracinus</taxon>
    </lineage>
</organism>
<keyword evidence="1" id="KW-1133">Transmembrane helix</keyword>